<evidence type="ECO:0000256" key="1">
    <source>
        <dbReference type="SAM" id="MobiDB-lite"/>
    </source>
</evidence>
<sequence length="75" mass="8540">MTLRDSNLSDFSDEEHENRQLPPDEVISEEEDIDDDIFNSFVPADVCEHLNILINKIGYHQVPSPKMITGALLKT</sequence>
<dbReference type="Proteomes" id="UP000887013">
    <property type="component" value="Unassembled WGS sequence"/>
</dbReference>
<reference evidence="2" key="1">
    <citation type="submission" date="2020-08" db="EMBL/GenBank/DDBJ databases">
        <title>Multicomponent nature underlies the extraordinary mechanical properties of spider dragline silk.</title>
        <authorList>
            <person name="Kono N."/>
            <person name="Nakamura H."/>
            <person name="Mori M."/>
            <person name="Yoshida Y."/>
            <person name="Ohtoshi R."/>
            <person name="Malay A.D."/>
            <person name="Moran D.A.P."/>
            <person name="Tomita M."/>
            <person name="Numata K."/>
            <person name="Arakawa K."/>
        </authorList>
    </citation>
    <scope>NUCLEOTIDE SEQUENCE</scope>
</reference>
<accession>A0A8X6PP40</accession>
<comment type="caution">
    <text evidence="2">The sequence shown here is derived from an EMBL/GenBank/DDBJ whole genome shotgun (WGS) entry which is preliminary data.</text>
</comment>
<keyword evidence="3" id="KW-1185">Reference proteome</keyword>
<gene>
    <name evidence="2" type="ORF">NPIL_310211</name>
</gene>
<feature type="compositionally biased region" description="Polar residues" evidence="1">
    <location>
        <begin position="1"/>
        <end position="10"/>
    </location>
</feature>
<dbReference type="AlphaFoldDB" id="A0A8X6PP40"/>
<proteinExistence type="predicted"/>
<dbReference type="EMBL" id="BMAW01021678">
    <property type="protein sequence ID" value="GFT74164.1"/>
    <property type="molecule type" value="Genomic_DNA"/>
</dbReference>
<protein>
    <submittedName>
        <fullName evidence="2">Uncharacterized protein</fullName>
    </submittedName>
</protein>
<name>A0A8X6PP40_NEPPI</name>
<evidence type="ECO:0000313" key="3">
    <source>
        <dbReference type="Proteomes" id="UP000887013"/>
    </source>
</evidence>
<feature type="region of interest" description="Disordered" evidence="1">
    <location>
        <begin position="1"/>
        <end position="27"/>
    </location>
</feature>
<evidence type="ECO:0000313" key="2">
    <source>
        <dbReference type="EMBL" id="GFT74164.1"/>
    </source>
</evidence>
<organism evidence="2 3">
    <name type="scientific">Nephila pilipes</name>
    <name type="common">Giant wood spider</name>
    <name type="synonym">Nephila maculata</name>
    <dbReference type="NCBI Taxonomy" id="299642"/>
    <lineage>
        <taxon>Eukaryota</taxon>
        <taxon>Metazoa</taxon>
        <taxon>Ecdysozoa</taxon>
        <taxon>Arthropoda</taxon>
        <taxon>Chelicerata</taxon>
        <taxon>Arachnida</taxon>
        <taxon>Araneae</taxon>
        <taxon>Araneomorphae</taxon>
        <taxon>Entelegynae</taxon>
        <taxon>Araneoidea</taxon>
        <taxon>Nephilidae</taxon>
        <taxon>Nephila</taxon>
    </lineage>
</organism>